<feature type="chain" id="PRO_5046940771" description="Lipoprotein" evidence="1">
    <location>
        <begin position="22"/>
        <end position="153"/>
    </location>
</feature>
<evidence type="ECO:0000313" key="3">
    <source>
        <dbReference type="Proteomes" id="UP001144347"/>
    </source>
</evidence>
<proteinExistence type="predicted"/>
<protein>
    <recommendedName>
        <fullName evidence="4">Lipoprotein</fullName>
    </recommendedName>
</protein>
<evidence type="ECO:0000256" key="1">
    <source>
        <dbReference type="SAM" id="SignalP"/>
    </source>
</evidence>
<dbReference type="RefSeq" id="WP_269426576.1">
    <property type="nucleotide sequence ID" value="NZ_JAPWGM010000001.1"/>
</dbReference>
<sequence length="153" mass="16758">MKRFSKLLSLSLILFVTLLFSCKKDSNDSPGTTGKNVKFTITVNGVSGADDYASFVIVGADLKNTKTLWKVNGVTKNNETSVSLGEDDFTGSTKTYVVESVTPLDVVGTSIQCLNFNGPYTISYKAEVNGKVITNDQNVTVDVNKDYTHRYDY</sequence>
<name>A0ABT4L6G6_9SPHI</name>
<dbReference type="Proteomes" id="UP001144347">
    <property type="component" value="Unassembled WGS sequence"/>
</dbReference>
<keyword evidence="1" id="KW-0732">Signal</keyword>
<organism evidence="2 3">
    <name type="scientific">Pedobacter punctiformis</name>
    <dbReference type="NCBI Taxonomy" id="3004097"/>
    <lineage>
        <taxon>Bacteria</taxon>
        <taxon>Pseudomonadati</taxon>
        <taxon>Bacteroidota</taxon>
        <taxon>Sphingobacteriia</taxon>
        <taxon>Sphingobacteriales</taxon>
        <taxon>Sphingobacteriaceae</taxon>
        <taxon>Pedobacter</taxon>
    </lineage>
</organism>
<dbReference type="EMBL" id="JAPWGM010000001">
    <property type="protein sequence ID" value="MCZ4243514.1"/>
    <property type="molecule type" value="Genomic_DNA"/>
</dbReference>
<evidence type="ECO:0000313" key="2">
    <source>
        <dbReference type="EMBL" id="MCZ4243514.1"/>
    </source>
</evidence>
<feature type="signal peptide" evidence="1">
    <location>
        <begin position="1"/>
        <end position="21"/>
    </location>
</feature>
<gene>
    <name evidence="2" type="ORF">O0955_05795</name>
</gene>
<comment type="caution">
    <text evidence="2">The sequence shown here is derived from an EMBL/GenBank/DDBJ whole genome shotgun (WGS) entry which is preliminary data.</text>
</comment>
<accession>A0ABT4L6G6</accession>
<evidence type="ECO:0008006" key="4">
    <source>
        <dbReference type="Google" id="ProtNLM"/>
    </source>
</evidence>
<reference evidence="2" key="1">
    <citation type="submission" date="2022-12" db="EMBL/GenBank/DDBJ databases">
        <title>Genome sequence of HCMS5-2.</title>
        <authorList>
            <person name="Woo H."/>
        </authorList>
    </citation>
    <scope>NUCLEOTIDE SEQUENCE</scope>
    <source>
        <strain evidence="2">HCMS5-2</strain>
    </source>
</reference>
<dbReference type="PROSITE" id="PS51257">
    <property type="entry name" value="PROKAR_LIPOPROTEIN"/>
    <property type="match status" value="1"/>
</dbReference>
<keyword evidence="3" id="KW-1185">Reference proteome</keyword>